<dbReference type="CDD" id="cd23081">
    <property type="entry name" value="cpPDZ_EcRseP-like"/>
    <property type="match status" value="1"/>
</dbReference>
<keyword evidence="14" id="KW-1185">Reference proteome</keyword>
<dbReference type="Pfam" id="PF02163">
    <property type="entry name" value="Peptidase_M50"/>
    <property type="match status" value="1"/>
</dbReference>
<dbReference type="GO" id="GO:0004222">
    <property type="term" value="F:metalloendopeptidase activity"/>
    <property type="evidence" value="ECO:0007669"/>
    <property type="project" value="InterPro"/>
</dbReference>
<feature type="transmembrane region" description="Helical" evidence="11">
    <location>
        <begin position="12"/>
        <end position="31"/>
    </location>
</feature>
<dbReference type="GO" id="GO:0046872">
    <property type="term" value="F:metal ion binding"/>
    <property type="evidence" value="ECO:0007669"/>
    <property type="project" value="UniProtKB-KW"/>
</dbReference>
<organism evidence="13 14">
    <name type="scientific">Mameliella alba</name>
    <dbReference type="NCBI Taxonomy" id="561184"/>
    <lineage>
        <taxon>Bacteria</taxon>
        <taxon>Pseudomonadati</taxon>
        <taxon>Pseudomonadota</taxon>
        <taxon>Alphaproteobacteria</taxon>
        <taxon>Rhodobacterales</taxon>
        <taxon>Roseobacteraceae</taxon>
        <taxon>Mameliella</taxon>
    </lineage>
</organism>
<comment type="cofactor">
    <cofactor evidence="1 11">
        <name>Zn(2+)</name>
        <dbReference type="ChEBI" id="CHEBI:29105"/>
    </cofactor>
</comment>
<evidence type="ECO:0000256" key="2">
    <source>
        <dbReference type="ARBA" id="ARBA00004141"/>
    </source>
</evidence>
<dbReference type="InterPro" id="IPR004387">
    <property type="entry name" value="Pept_M50_Zn"/>
</dbReference>
<name>A0A0B3SB83_9RHOB</name>
<feature type="transmembrane region" description="Helical" evidence="11">
    <location>
        <begin position="419"/>
        <end position="440"/>
    </location>
</feature>
<dbReference type="GO" id="GO:0006508">
    <property type="term" value="P:proteolysis"/>
    <property type="evidence" value="ECO:0007669"/>
    <property type="project" value="UniProtKB-KW"/>
</dbReference>
<keyword evidence="9 11" id="KW-0482">Metalloprotease</keyword>
<dbReference type="NCBIfam" id="TIGR00054">
    <property type="entry name" value="RIP metalloprotease RseP"/>
    <property type="match status" value="1"/>
</dbReference>
<keyword evidence="6 11" id="KW-0378">Hydrolase</keyword>
<evidence type="ECO:0000256" key="11">
    <source>
        <dbReference type="RuleBase" id="RU362031"/>
    </source>
</evidence>
<dbReference type="InterPro" id="IPR036034">
    <property type="entry name" value="PDZ_sf"/>
</dbReference>
<evidence type="ECO:0000256" key="9">
    <source>
        <dbReference type="ARBA" id="ARBA00023049"/>
    </source>
</evidence>
<dbReference type="SUPFAM" id="SSF50156">
    <property type="entry name" value="PDZ domain-like"/>
    <property type="match status" value="2"/>
</dbReference>
<dbReference type="GO" id="GO:0016020">
    <property type="term" value="C:membrane"/>
    <property type="evidence" value="ECO:0007669"/>
    <property type="project" value="UniProtKB-SubCell"/>
</dbReference>
<feature type="transmembrane region" description="Helical" evidence="11">
    <location>
        <begin position="113"/>
        <end position="141"/>
    </location>
</feature>
<keyword evidence="10 11" id="KW-0472">Membrane</keyword>
<keyword evidence="11" id="KW-0479">Metal-binding</keyword>
<dbReference type="PANTHER" id="PTHR42837">
    <property type="entry name" value="REGULATOR OF SIGMA-E PROTEASE RSEP"/>
    <property type="match status" value="1"/>
</dbReference>
<evidence type="ECO:0000256" key="3">
    <source>
        <dbReference type="ARBA" id="ARBA00007931"/>
    </source>
</evidence>
<evidence type="ECO:0000256" key="10">
    <source>
        <dbReference type="ARBA" id="ARBA00023136"/>
    </source>
</evidence>
<dbReference type="InterPro" id="IPR001478">
    <property type="entry name" value="PDZ"/>
</dbReference>
<evidence type="ECO:0000313" key="14">
    <source>
        <dbReference type="Proteomes" id="UP000030960"/>
    </source>
</evidence>
<dbReference type="InterPro" id="IPR008915">
    <property type="entry name" value="Peptidase_M50"/>
</dbReference>
<evidence type="ECO:0000256" key="1">
    <source>
        <dbReference type="ARBA" id="ARBA00001947"/>
    </source>
</evidence>
<evidence type="ECO:0000256" key="8">
    <source>
        <dbReference type="ARBA" id="ARBA00022989"/>
    </source>
</evidence>
<feature type="domain" description="PDZ" evidence="12">
    <location>
        <begin position="207"/>
        <end position="275"/>
    </location>
</feature>
<evidence type="ECO:0000256" key="4">
    <source>
        <dbReference type="ARBA" id="ARBA00022670"/>
    </source>
</evidence>
<reference evidence="13 14" key="1">
    <citation type="submission" date="2014-10" db="EMBL/GenBank/DDBJ databases">
        <title>Genome sequence of Ponticoccus sp. strain UMTAT08 isolated from clonal culture of toxic dinoflagellate Alexandrium tamiyavanichii.</title>
        <authorList>
            <person name="Gan H.Y."/>
            <person name="Muhd D.-D."/>
            <person name="Mohd Noor M.E."/>
            <person name="Yeong Y.S."/>
            <person name="Usup G."/>
        </authorList>
    </citation>
    <scope>NUCLEOTIDE SEQUENCE [LARGE SCALE GENOMIC DNA]</scope>
    <source>
        <strain evidence="13 14">UMTAT08</strain>
    </source>
</reference>
<evidence type="ECO:0000259" key="12">
    <source>
        <dbReference type="SMART" id="SM00228"/>
    </source>
</evidence>
<evidence type="ECO:0000313" key="13">
    <source>
        <dbReference type="EMBL" id="KHQ53916.1"/>
    </source>
</evidence>
<dbReference type="PATRIC" id="fig|1515334.3.peg.1505"/>
<keyword evidence="7 11" id="KW-0862">Zinc</keyword>
<comment type="subcellular location">
    <subcellularLocation>
        <location evidence="2">Membrane</location>
        <topology evidence="2">Multi-pass membrane protein</topology>
    </subcellularLocation>
</comment>
<sequence length="446" mass="47172">MDLTTLIPQFGGALWTVIFFVVALSVIIAVHEYGHFIVGKKTGIFPEVFSLGFGPVLWSRVDRDGTKWQLAAIPFGGYVKFRGDANASGGVDAEAIEGLDEAEMRSTMSGAPLWARAATVAAGPVFNFVLSIAIFAGVLMFRGEVMEPLTVGELRPLPAQQELQPGDTILAIAGAPLPDAADGTMSAYFDALPQEEQLDYTVLRDGREMIVSGPYTYPPLATQIAPRSAASDAGLRAGDVITEVDGTPIYAFAELKERVEGSDGATLQLTVWRDGEILDKEMTPRRVDEPQPDGGFQTFYRIGIVGGVAFEPATESAGFGSALTGGVAQVGRIIEGSLSGLWHMATGAISTCNLSGPIGIAETSGDMASQGTTNFIWFIAVLSTAVGLLNLFPVPVLDGGHLVFFAYEAVTGRPPSDRALKVLMSIGLTLVLGLMVFALSNDLFCP</sequence>
<dbReference type="RefSeq" id="WP_043139301.1">
    <property type="nucleotide sequence ID" value="NZ_JSUQ01000005.1"/>
</dbReference>
<feature type="domain" description="PDZ" evidence="12">
    <location>
        <begin position="137"/>
        <end position="206"/>
    </location>
</feature>
<dbReference type="SMART" id="SM00228">
    <property type="entry name" value="PDZ"/>
    <property type="match status" value="2"/>
</dbReference>
<dbReference type="Gene3D" id="2.30.42.10">
    <property type="match status" value="2"/>
</dbReference>
<keyword evidence="4 13" id="KW-0645">Protease</keyword>
<dbReference type="STRING" id="561184.SAMN05216376_101332"/>
<gene>
    <name evidence="13" type="ORF">OA50_01504</name>
</gene>
<dbReference type="EMBL" id="JSUQ01000005">
    <property type="protein sequence ID" value="KHQ53916.1"/>
    <property type="molecule type" value="Genomic_DNA"/>
</dbReference>
<dbReference type="PANTHER" id="PTHR42837:SF2">
    <property type="entry name" value="MEMBRANE METALLOPROTEASE ARASP2, CHLOROPLASTIC-RELATED"/>
    <property type="match status" value="1"/>
</dbReference>
<evidence type="ECO:0000256" key="5">
    <source>
        <dbReference type="ARBA" id="ARBA00022692"/>
    </source>
</evidence>
<keyword evidence="5 11" id="KW-0812">Transmembrane</keyword>
<comment type="caution">
    <text evidence="13">The sequence shown here is derived from an EMBL/GenBank/DDBJ whole genome shotgun (WGS) entry which is preliminary data.</text>
</comment>
<comment type="similarity">
    <text evidence="3 11">Belongs to the peptidase M50B family.</text>
</comment>
<proteinExistence type="inferred from homology"/>
<dbReference type="InterPro" id="IPR041489">
    <property type="entry name" value="PDZ_6"/>
</dbReference>
<evidence type="ECO:0000256" key="6">
    <source>
        <dbReference type="ARBA" id="ARBA00022801"/>
    </source>
</evidence>
<dbReference type="OrthoDB" id="9782003at2"/>
<dbReference type="Proteomes" id="UP000030960">
    <property type="component" value="Unassembled WGS sequence"/>
</dbReference>
<dbReference type="EC" id="3.4.24.-" evidence="11"/>
<dbReference type="AlphaFoldDB" id="A0A0B3SB83"/>
<dbReference type="CDD" id="cd06163">
    <property type="entry name" value="S2P-M50_PDZ_RseP-like"/>
    <property type="match status" value="1"/>
</dbReference>
<dbReference type="Pfam" id="PF17820">
    <property type="entry name" value="PDZ_6"/>
    <property type="match status" value="1"/>
</dbReference>
<evidence type="ECO:0000256" key="7">
    <source>
        <dbReference type="ARBA" id="ARBA00022833"/>
    </source>
</evidence>
<feature type="transmembrane region" description="Helical" evidence="11">
    <location>
        <begin position="375"/>
        <end position="407"/>
    </location>
</feature>
<accession>A0A0B3SB83</accession>
<protein>
    <recommendedName>
        <fullName evidence="11">Zinc metalloprotease</fullName>
        <ecNumber evidence="11">3.4.24.-</ecNumber>
    </recommendedName>
</protein>
<keyword evidence="8 11" id="KW-1133">Transmembrane helix</keyword>